<evidence type="ECO:0000259" key="1">
    <source>
        <dbReference type="Pfam" id="PF17680"/>
    </source>
</evidence>
<name>A0A1I1GDG8_9GAMM</name>
<dbReference type="Pfam" id="PF17680">
    <property type="entry name" value="FlgO"/>
    <property type="match status" value="1"/>
</dbReference>
<dbReference type="InterPro" id="IPR041215">
    <property type="entry name" value="FlgO_dom"/>
</dbReference>
<sequence>MVSQPLFRLGLAVMLLLSMLMTGCSALPGQHRVPERPTLLSQVDTAAERLVKSARGRLTQSDTIIATTFVDVDQLARSSTLGRSLTEAMTSRLVEQGLNVIEVKLRDSLYIEEYTGEMILSRNVQRLGNNYNASAVLLGTYAVARGEVLVNARLVRLADQLVLGATSFRVPIDADVQMLLASPY</sequence>
<feature type="domain" description="FlgO" evidence="1">
    <location>
        <begin position="45"/>
        <end position="174"/>
    </location>
</feature>
<organism evidence="2 3">
    <name type="scientific">Kushneria avicenniae</name>
    <dbReference type="NCBI Taxonomy" id="402385"/>
    <lineage>
        <taxon>Bacteria</taxon>
        <taxon>Pseudomonadati</taxon>
        <taxon>Pseudomonadota</taxon>
        <taxon>Gammaproteobacteria</taxon>
        <taxon>Oceanospirillales</taxon>
        <taxon>Halomonadaceae</taxon>
        <taxon>Kushneria</taxon>
    </lineage>
</organism>
<proteinExistence type="predicted"/>
<protein>
    <recommendedName>
        <fullName evidence="1">FlgO domain-containing protein</fullName>
    </recommendedName>
</protein>
<dbReference type="OrthoDB" id="8479562at2"/>
<evidence type="ECO:0000313" key="2">
    <source>
        <dbReference type="EMBL" id="SFC09332.1"/>
    </source>
</evidence>
<dbReference type="STRING" id="402385.SAMN05421848_0512"/>
<reference evidence="3" key="1">
    <citation type="submission" date="2016-10" db="EMBL/GenBank/DDBJ databases">
        <authorList>
            <person name="Varghese N."/>
            <person name="Submissions S."/>
        </authorList>
    </citation>
    <scope>NUCLEOTIDE SEQUENCE [LARGE SCALE GENOMIC DNA]</scope>
    <source>
        <strain evidence="3">DSM 23439</strain>
    </source>
</reference>
<evidence type="ECO:0000313" key="3">
    <source>
        <dbReference type="Proteomes" id="UP000199046"/>
    </source>
</evidence>
<dbReference type="RefSeq" id="WP_090130468.1">
    <property type="nucleotide sequence ID" value="NZ_FOLY01000001.1"/>
</dbReference>
<gene>
    <name evidence="2" type="ORF">SAMN05421848_0512</name>
</gene>
<accession>A0A1I1GDG8</accession>
<keyword evidence="3" id="KW-1185">Reference proteome</keyword>
<dbReference type="AlphaFoldDB" id="A0A1I1GDG8"/>
<dbReference type="EMBL" id="FOLY01000001">
    <property type="protein sequence ID" value="SFC09332.1"/>
    <property type="molecule type" value="Genomic_DNA"/>
</dbReference>
<dbReference type="Proteomes" id="UP000199046">
    <property type="component" value="Unassembled WGS sequence"/>
</dbReference>